<dbReference type="Pfam" id="PF19671">
    <property type="entry name" value="DUF6174"/>
    <property type="match status" value="1"/>
</dbReference>
<dbReference type="AlphaFoldDB" id="A0A6L9MXC6"/>
<gene>
    <name evidence="1" type="ORF">GTW09_13550</name>
</gene>
<evidence type="ECO:0000313" key="2">
    <source>
        <dbReference type="Proteomes" id="UP000478837"/>
    </source>
</evidence>
<keyword evidence="2" id="KW-1185">Reference proteome</keyword>
<reference evidence="1 2" key="1">
    <citation type="submission" date="2020-01" db="EMBL/GenBank/DDBJ databases">
        <title>Genomes of bacteria type strains.</title>
        <authorList>
            <person name="Chen J."/>
            <person name="Zhu S."/>
            <person name="Yang J."/>
        </authorList>
    </citation>
    <scope>NUCLEOTIDE SEQUENCE [LARGE SCALE GENOMIC DNA]</scope>
    <source>
        <strain evidence="1 2">LMG 22958</strain>
    </source>
</reference>
<accession>A0A6L9MXC6</accession>
<protein>
    <submittedName>
        <fullName evidence="1">Uncharacterized protein</fullName>
    </submittedName>
</protein>
<dbReference type="RefSeq" id="WP_163112312.1">
    <property type="nucleotide sequence ID" value="NZ_JAAAWP010000008.1"/>
</dbReference>
<dbReference type="InterPro" id="IPR046172">
    <property type="entry name" value="DUF6174"/>
</dbReference>
<organism evidence="1 2">
    <name type="scientific">Alteromonas hispanica</name>
    <dbReference type="NCBI Taxonomy" id="315421"/>
    <lineage>
        <taxon>Bacteria</taxon>
        <taxon>Pseudomonadati</taxon>
        <taxon>Pseudomonadota</taxon>
        <taxon>Gammaproteobacteria</taxon>
        <taxon>Alteromonadales</taxon>
        <taxon>Alteromonadaceae</taxon>
        <taxon>Alteromonas/Salinimonas group</taxon>
        <taxon>Alteromonas</taxon>
    </lineage>
</organism>
<name>A0A6L9MXC6_9ALTE</name>
<evidence type="ECO:0000313" key="1">
    <source>
        <dbReference type="EMBL" id="NDW22553.1"/>
    </source>
</evidence>
<dbReference type="EMBL" id="JAAAWP010000008">
    <property type="protein sequence ID" value="NDW22553.1"/>
    <property type="molecule type" value="Genomic_DNA"/>
</dbReference>
<dbReference type="Proteomes" id="UP000478837">
    <property type="component" value="Unassembled WGS sequence"/>
</dbReference>
<dbReference type="PROSITE" id="PS51257">
    <property type="entry name" value="PROKAR_LIPOPROTEIN"/>
    <property type="match status" value="1"/>
</dbReference>
<proteinExistence type="predicted"/>
<comment type="caution">
    <text evidence="1">The sequence shown here is derived from an EMBL/GenBank/DDBJ whole genome shotgun (WGS) entry which is preliminary data.</text>
</comment>
<sequence>MNNITRYGTALVTTVLLFACNSDSNNILEDLNANRAKWESANIDNYQFEYSISCFCLDDATRPRLVVVNADQVKSQTIIESNIALPQDTFTSETIDGLFERIALEESRAESLNVEYHPELGYPTFIQVDGNAQTADDEYTITVSNVVSADDIACTTSIESGLIVSITDASTEAPIACDTTVTATDENFTETATGACDRNELITMLDERPGFYSITVEKDGYQTFQVDDYGIGKDLCHVLPRELEVELISE</sequence>